<organism evidence="2 3">
    <name type="scientific">Caulobacter segnis</name>
    <dbReference type="NCBI Taxonomy" id="88688"/>
    <lineage>
        <taxon>Bacteria</taxon>
        <taxon>Pseudomonadati</taxon>
        <taxon>Pseudomonadota</taxon>
        <taxon>Alphaproteobacteria</taxon>
        <taxon>Caulobacterales</taxon>
        <taxon>Caulobacteraceae</taxon>
        <taxon>Caulobacter</taxon>
    </lineage>
</organism>
<evidence type="ECO:0000313" key="2">
    <source>
        <dbReference type="EMBL" id="AVQ03961.1"/>
    </source>
</evidence>
<keyword evidence="3" id="KW-1185">Reference proteome</keyword>
<gene>
    <name evidence="2" type="ORF">B7G68_20200</name>
</gene>
<dbReference type="RefSeq" id="WP_013081016.1">
    <property type="nucleotide sequence ID" value="NZ_CP027850.1"/>
</dbReference>
<feature type="region of interest" description="Disordered" evidence="1">
    <location>
        <begin position="125"/>
        <end position="151"/>
    </location>
</feature>
<reference evidence="2 3" key="1">
    <citation type="journal article" date="2015" name="Biotechnol. Bioeng.">
        <title>Genome sequence and phenotypic characterization of Caulobacter segnis.</title>
        <authorList>
            <person name="Patel S."/>
            <person name="Fletcher B."/>
            <person name="Scott D.C."/>
            <person name="Ely B."/>
        </authorList>
    </citation>
    <scope>NUCLEOTIDE SEQUENCE [LARGE SCALE GENOMIC DNA]</scope>
    <source>
        <strain evidence="2 3">TK0059</strain>
    </source>
</reference>
<name>A0ABN5IYN0_9CAUL</name>
<dbReference type="EMBL" id="CP027850">
    <property type="protein sequence ID" value="AVQ03961.1"/>
    <property type="molecule type" value="Genomic_DNA"/>
</dbReference>
<accession>A0ABN5IYN0</accession>
<protein>
    <submittedName>
        <fullName evidence="2">Uncharacterized protein</fullName>
    </submittedName>
</protein>
<evidence type="ECO:0000256" key="1">
    <source>
        <dbReference type="SAM" id="MobiDB-lite"/>
    </source>
</evidence>
<sequence>MQRVLKTIGLLAAGLLAIGAAPPPELSKPGGKVDVLAKTRRTGPSVDLNEIRLSVFGGFDGERLSKTALRPLRRLDGMQLYAHAKSDHLYIDRDADGRPDACALYNPNTGIVSADFGCDGGGDQILANLRPPPPVRSSEDLARRLNGKGPR</sequence>
<proteinExistence type="predicted"/>
<evidence type="ECO:0000313" key="3">
    <source>
        <dbReference type="Proteomes" id="UP000240527"/>
    </source>
</evidence>
<dbReference type="Proteomes" id="UP000240527">
    <property type="component" value="Chromosome"/>
</dbReference>